<dbReference type="InterPro" id="IPR002376">
    <property type="entry name" value="Formyl_transf_N"/>
</dbReference>
<dbReference type="CDD" id="cd08369">
    <property type="entry name" value="FMT_core"/>
    <property type="match status" value="1"/>
</dbReference>
<dbReference type="SUPFAM" id="SSF53328">
    <property type="entry name" value="Formyltransferase"/>
    <property type="match status" value="1"/>
</dbReference>
<dbReference type="InterPro" id="IPR036477">
    <property type="entry name" value="Formyl_transf_N_sf"/>
</dbReference>
<dbReference type="InterPro" id="IPR005793">
    <property type="entry name" value="Formyl_trans_C"/>
</dbReference>
<name>A0ABV4TZ17_9GAMM</name>
<dbReference type="Pfam" id="PF00551">
    <property type="entry name" value="Formyl_trans_N"/>
    <property type="match status" value="1"/>
</dbReference>
<feature type="domain" description="Formyl transferase N-terminal" evidence="1">
    <location>
        <begin position="40"/>
        <end position="144"/>
    </location>
</feature>
<dbReference type="Pfam" id="PF02911">
    <property type="entry name" value="Formyl_trans_C"/>
    <property type="match status" value="1"/>
</dbReference>
<dbReference type="GO" id="GO:0004479">
    <property type="term" value="F:methionyl-tRNA formyltransferase activity"/>
    <property type="evidence" value="ECO:0007669"/>
    <property type="project" value="UniProtKB-EC"/>
</dbReference>
<dbReference type="EMBL" id="JBGUAW010000017">
    <property type="protein sequence ID" value="MFA9462557.1"/>
    <property type="molecule type" value="Genomic_DNA"/>
</dbReference>
<dbReference type="Proteomes" id="UP001575181">
    <property type="component" value="Unassembled WGS sequence"/>
</dbReference>
<dbReference type="Gene3D" id="3.40.50.12230">
    <property type="match status" value="1"/>
</dbReference>
<reference evidence="3 4" key="1">
    <citation type="submission" date="2024-08" db="EMBL/GenBank/DDBJ databases">
        <title>Whole-genome sequencing of halo(alkali)philic microorganisms from hypersaline lakes.</title>
        <authorList>
            <person name="Sorokin D.Y."/>
            <person name="Merkel A.Y."/>
            <person name="Messina E."/>
            <person name="Yakimov M."/>
        </authorList>
    </citation>
    <scope>NUCLEOTIDE SEQUENCE [LARGE SCALE GENOMIC DNA]</scope>
    <source>
        <strain evidence="3 4">Cl-TMA</strain>
    </source>
</reference>
<sequence>MDIVEVTGVVAHPPDSEDGVRYESVHDRALEWGLPVIRGRAKTPEVTEFVRAAAPDLLWVTDYRYLLPEELTALAPRGAVNLHPSLLPRYRGRASINWAILYGESEIGLTAHFIAEGADTGDIIEQRAVSLFEEEDIGDALNRLMPLYDSLTREVAVRFLKAPVYGTPQDHARATEFPARKPKDGRIDWNRPAYEIRDLIRAVAAPYPGAFTDLSGARMYFWKARLGENSGSSLPASPGTVTAITEEGGFWVCCGDGPLYIKDWSTDPEGAVVPFPGLSLMVPEETG</sequence>
<dbReference type="CDD" id="cd08702">
    <property type="entry name" value="Arna_FMT_C"/>
    <property type="match status" value="1"/>
</dbReference>
<accession>A0ABV4TZ17</accession>
<gene>
    <name evidence="3" type="ORF">ACERLL_17260</name>
</gene>
<evidence type="ECO:0000313" key="4">
    <source>
        <dbReference type="Proteomes" id="UP001575181"/>
    </source>
</evidence>
<dbReference type="PANTHER" id="PTHR11138:SF5">
    <property type="entry name" value="METHIONYL-TRNA FORMYLTRANSFERASE, MITOCHONDRIAL"/>
    <property type="match status" value="1"/>
</dbReference>
<dbReference type="PANTHER" id="PTHR11138">
    <property type="entry name" value="METHIONYL-TRNA FORMYLTRANSFERASE"/>
    <property type="match status" value="1"/>
</dbReference>
<protein>
    <submittedName>
        <fullName evidence="3">Methionyl-tRNA formyltransferase</fullName>
        <ecNumber evidence="3">2.1.2.9</ecNumber>
    </submittedName>
</protein>
<comment type="caution">
    <text evidence="3">The sequence shown here is derived from an EMBL/GenBank/DDBJ whole genome shotgun (WGS) entry which is preliminary data.</text>
</comment>
<evidence type="ECO:0000259" key="2">
    <source>
        <dbReference type="Pfam" id="PF02911"/>
    </source>
</evidence>
<keyword evidence="3" id="KW-0808">Transferase</keyword>
<evidence type="ECO:0000259" key="1">
    <source>
        <dbReference type="Pfam" id="PF00551"/>
    </source>
</evidence>
<dbReference type="SUPFAM" id="SSF50486">
    <property type="entry name" value="FMT C-terminal domain-like"/>
    <property type="match status" value="1"/>
</dbReference>
<keyword evidence="4" id="KW-1185">Reference proteome</keyword>
<organism evidence="3 4">
    <name type="scientific">Thiohalorhabdus methylotrophus</name>
    <dbReference type="NCBI Taxonomy" id="3242694"/>
    <lineage>
        <taxon>Bacteria</taxon>
        <taxon>Pseudomonadati</taxon>
        <taxon>Pseudomonadota</taxon>
        <taxon>Gammaproteobacteria</taxon>
        <taxon>Thiohalorhabdales</taxon>
        <taxon>Thiohalorhabdaceae</taxon>
        <taxon>Thiohalorhabdus</taxon>
    </lineage>
</organism>
<dbReference type="EC" id="2.1.2.9" evidence="3"/>
<proteinExistence type="predicted"/>
<dbReference type="InterPro" id="IPR011034">
    <property type="entry name" value="Formyl_transferase-like_C_sf"/>
</dbReference>
<feature type="domain" description="Formyl transferase C-terminal" evidence="2">
    <location>
        <begin position="181"/>
        <end position="263"/>
    </location>
</feature>
<evidence type="ECO:0000313" key="3">
    <source>
        <dbReference type="EMBL" id="MFA9462557.1"/>
    </source>
</evidence>